<evidence type="ECO:0000313" key="2">
    <source>
        <dbReference type="EMBL" id="MBY72696.1"/>
    </source>
</evidence>
<keyword evidence="2" id="KW-0418">Kinase</keyword>
<dbReference type="Pfam" id="PF05699">
    <property type="entry name" value="Dimer_Tnp_hAT"/>
    <property type="match status" value="1"/>
</dbReference>
<sequence>MDAHFNQRLIDIMPLEGLIPANLNVYDDENIIKAAKIYVQDLHDDNSSTIRADLFIWRQQWSQNTIPKPNSALDSLSRRTNLRPNIKILSQLFATLPVTSFTPERTFSALNRLTFFLRSTMSENRLNGLAMANINKKEQFDESKIITEFARNSPKRMQLSKWSK</sequence>
<dbReference type="OrthoDB" id="6614852at2759"/>
<keyword evidence="2" id="KW-0808">Transferase</keyword>
<dbReference type="InterPro" id="IPR052958">
    <property type="entry name" value="IFN-induced_PKR_regulator"/>
</dbReference>
<name>A0A2S2Q4P8_9HEMI</name>
<proteinExistence type="predicted"/>
<gene>
    <name evidence="2" type="primary">PRKRIR_35</name>
    <name evidence="2" type="ORF">g.164544</name>
</gene>
<dbReference type="GO" id="GO:0016301">
    <property type="term" value="F:kinase activity"/>
    <property type="evidence" value="ECO:0007669"/>
    <property type="project" value="UniProtKB-KW"/>
</dbReference>
<dbReference type="PANTHER" id="PTHR46289:SF14">
    <property type="entry name" value="DUF4371 DOMAIN-CONTAINING PROTEIN"/>
    <property type="match status" value="1"/>
</dbReference>
<reference evidence="2" key="1">
    <citation type="submission" date="2018-04" db="EMBL/GenBank/DDBJ databases">
        <title>Transcriptome assembly of Sipha flava.</title>
        <authorList>
            <person name="Scully E.D."/>
            <person name="Geib S.M."/>
            <person name="Palmer N.A."/>
            <person name="Koch K."/>
            <person name="Bradshaw J."/>
            <person name="Heng-Moss T."/>
            <person name="Sarath G."/>
        </authorList>
    </citation>
    <scope>NUCLEOTIDE SEQUENCE</scope>
</reference>
<dbReference type="PANTHER" id="PTHR46289">
    <property type="entry name" value="52 KDA REPRESSOR OF THE INHIBITOR OF THE PROTEIN KINASE-LIKE PROTEIN-RELATED"/>
    <property type="match status" value="1"/>
</dbReference>
<evidence type="ECO:0000259" key="1">
    <source>
        <dbReference type="Pfam" id="PF05699"/>
    </source>
</evidence>
<dbReference type="InterPro" id="IPR008906">
    <property type="entry name" value="HATC_C_dom"/>
</dbReference>
<protein>
    <submittedName>
        <fullName evidence="2">Repressor of the inhibitor of the protein kinase</fullName>
    </submittedName>
</protein>
<dbReference type="GO" id="GO:0046983">
    <property type="term" value="F:protein dimerization activity"/>
    <property type="evidence" value="ECO:0007669"/>
    <property type="project" value="InterPro"/>
</dbReference>
<organism evidence="2">
    <name type="scientific">Sipha flava</name>
    <name type="common">yellow sugarcane aphid</name>
    <dbReference type="NCBI Taxonomy" id="143950"/>
    <lineage>
        <taxon>Eukaryota</taxon>
        <taxon>Metazoa</taxon>
        <taxon>Ecdysozoa</taxon>
        <taxon>Arthropoda</taxon>
        <taxon>Hexapoda</taxon>
        <taxon>Insecta</taxon>
        <taxon>Pterygota</taxon>
        <taxon>Neoptera</taxon>
        <taxon>Paraneoptera</taxon>
        <taxon>Hemiptera</taxon>
        <taxon>Sternorrhyncha</taxon>
        <taxon>Aphidomorpha</taxon>
        <taxon>Aphidoidea</taxon>
        <taxon>Aphididae</taxon>
        <taxon>Sipha</taxon>
    </lineage>
</organism>
<dbReference type="EMBL" id="GGMS01003493">
    <property type="protein sequence ID" value="MBY72696.1"/>
    <property type="molecule type" value="Transcribed_RNA"/>
</dbReference>
<accession>A0A2S2Q4P8</accession>
<dbReference type="AlphaFoldDB" id="A0A2S2Q4P8"/>
<feature type="domain" description="HAT C-terminal dimerisation" evidence="1">
    <location>
        <begin position="68"/>
        <end position="136"/>
    </location>
</feature>